<proteinExistence type="predicted"/>
<gene>
    <name evidence="2" type="ORF">RM549_04905</name>
</gene>
<keyword evidence="3" id="KW-1185">Reference proteome</keyword>
<organism evidence="2 3">
    <name type="scientific">Autumnicola patrickiae</name>
    <dbReference type="NCBI Taxonomy" id="3075591"/>
    <lineage>
        <taxon>Bacteria</taxon>
        <taxon>Pseudomonadati</taxon>
        <taxon>Bacteroidota</taxon>
        <taxon>Flavobacteriia</taxon>
        <taxon>Flavobacteriales</taxon>
        <taxon>Flavobacteriaceae</taxon>
        <taxon>Autumnicola</taxon>
    </lineage>
</organism>
<reference evidence="2 3" key="1">
    <citation type="submission" date="2023-09" db="EMBL/GenBank/DDBJ databases">
        <authorList>
            <person name="Rey-Velasco X."/>
        </authorList>
    </citation>
    <scope>NUCLEOTIDE SEQUENCE [LARGE SCALE GENOMIC DNA]</scope>
    <source>
        <strain evidence="2 3">F188</strain>
    </source>
</reference>
<dbReference type="Gene3D" id="2.60.120.1130">
    <property type="match status" value="1"/>
</dbReference>
<dbReference type="EMBL" id="JAVRHM010000004">
    <property type="protein sequence ID" value="MDT0689111.1"/>
    <property type="molecule type" value="Genomic_DNA"/>
</dbReference>
<comment type="caution">
    <text evidence="2">The sequence shown here is derived from an EMBL/GenBank/DDBJ whole genome shotgun (WGS) entry which is preliminary data.</text>
</comment>
<evidence type="ECO:0000259" key="1">
    <source>
        <dbReference type="Pfam" id="PF12969"/>
    </source>
</evidence>
<evidence type="ECO:0000313" key="3">
    <source>
        <dbReference type="Proteomes" id="UP001261624"/>
    </source>
</evidence>
<protein>
    <submittedName>
        <fullName evidence="2">DUF3857 domain-containing protein</fullName>
    </submittedName>
</protein>
<dbReference type="Gene3D" id="2.60.40.3140">
    <property type="match status" value="1"/>
</dbReference>
<dbReference type="RefSeq" id="WP_311682352.1">
    <property type="nucleotide sequence ID" value="NZ_JAVRHM010000004.1"/>
</dbReference>
<dbReference type="Pfam" id="PF12969">
    <property type="entry name" value="DUF3857"/>
    <property type="match status" value="1"/>
</dbReference>
<feature type="domain" description="DUF3857" evidence="1">
    <location>
        <begin position="73"/>
        <end position="195"/>
    </location>
</feature>
<sequence>MKLKRKFAFIVLLTFLSTGGWAQKYKLDKLSERDFEIEKDTSKLSSPAVFLIKHRETYFDYSDSDHWTIINEVTERIHILSKEGLDYATKKIPLYKNDTDKEILEEIEGATYNLEGGKVEKTKFDEKVVFEKNINKHWNESVFTMPNARVGSVVEWSYKTISPFWKVDDLVLQQDIPVKHYYAKIRTPQMFGFRVLKRGSFEISPNSSVESRSLGFTYAGTGGYGTSTIRSNSARVNFQEIISEYQKENIPALKEEPFVNNINNYRYSIIYELTSTEFSEGNVKNYAITWEEVARSIFKSKNFGKQLEDTRFLKEAAKNITSQYVEKEIILEKALELIKLRMTWNGEYGKYVEQDISKAYKNGAGNVAEINLSLIALLRECGLDVNPVLVSTQSNGVPLYPTLEGYNYVIAGLRENGKTLLLDATEKWSAVNILPARVYNWTGRMISDKGIAQEIDLNETSRAEEYHFVMAAIDNNGVVTGEVKERFVGNKALNYRQKKAGVAEKDIKSSLAEGFGLQEIIGIKVKNSVLVKEPIEEIFQFTSSNEADVVGNKIYFSPLLFLKLAENPFKEEFRQFPVNYINPFTNAKMVTLSIPEGYKVASIPQSLNMVLPDDTGAFLFHVAEQNGTLQITSRFSIKKPYIDAGYYESLREFYKRCVEKENEKIVLEKV</sequence>
<dbReference type="Gene3D" id="3.10.620.30">
    <property type="match status" value="1"/>
</dbReference>
<evidence type="ECO:0000313" key="2">
    <source>
        <dbReference type="EMBL" id="MDT0689111.1"/>
    </source>
</evidence>
<name>A0ABU3DZG6_9FLAO</name>
<dbReference type="InterPro" id="IPR024618">
    <property type="entry name" value="DUF3857"/>
</dbReference>
<accession>A0ABU3DZG6</accession>
<dbReference type="Proteomes" id="UP001261624">
    <property type="component" value="Unassembled WGS sequence"/>
</dbReference>